<evidence type="ECO:0000313" key="2">
    <source>
        <dbReference type="EMBL" id="MBC8178840.1"/>
    </source>
</evidence>
<dbReference type="EMBL" id="JACNJD010000319">
    <property type="protein sequence ID" value="MBC8178840.1"/>
    <property type="molecule type" value="Genomic_DNA"/>
</dbReference>
<dbReference type="GO" id="GO:0004853">
    <property type="term" value="F:uroporphyrinogen decarboxylase activity"/>
    <property type="evidence" value="ECO:0007669"/>
    <property type="project" value="InterPro"/>
</dbReference>
<organism evidence="2 3">
    <name type="scientific">Candidatus Desulfacyla euxinica</name>
    <dbReference type="NCBI Taxonomy" id="2841693"/>
    <lineage>
        <taxon>Bacteria</taxon>
        <taxon>Deltaproteobacteria</taxon>
        <taxon>Candidatus Desulfacyla</taxon>
    </lineage>
</organism>
<dbReference type="InterPro" id="IPR000257">
    <property type="entry name" value="Uroporphyrinogen_deCOase"/>
</dbReference>
<dbReference type="PANTHER" id="PTHR47099">
    <property type="entry name" value="METHYLCOBAMIDE:COM METHYLTRANSFERASE MTBA"/>
    <property type="match status" value="1"/>
</dbReference>
<protein>
    <recommendedName>
        <fullName evidence="1">Uroporphyrinogen decarboxylase (URO-D) domain-containing protein</fullName>
    </recommendedName>
</protein>
<comment type="caution">
    <text evidence="2">The sequence shown here is derived from an EMBL/GenBank/DDBJ whole genome shotgun (WGS) entry which is preliminary data.</text>
</comment>
<evidence type="ECO:0000259" key="1">
    <source>
        <dbReference type="Pfam" id="PF01208"/>
    </source>
</evidence>
<dbReference type="AlphaFoldDB" id="A0A8J6N4A8"/>
<gene>
    <name evidence="2" type="ORF">H8E19_15660</name>
</gene>
<proteinExistence type="predicted"/>
<dbReference type="InterPro" id="IPR038071">
    <property type="entry name" value="UROD/MetE-like_sf"/>
</dbReference>
<dbReference type="Gene3D" id="3.20.20.210">
    <property type="match status" value="1"/>
</dbReference>
<feature type="domain" description="Uroporphyrinogen decarboxylase (URO-D)" evidence="1">
    <location>
        <begin position="139"/>
        <end position="348"/>
    </location>
</feature>
<accession>A0A8J6N4A8</accession>
<name>A0A8J6N4A8_9DELT</name>
<sequence length="358" mass="40620">MDLKPDFEGRFKRVVNHQEADRVPLCEVLIDYSIQSQFLGREVSADDLEAQVEFWARAGYDFIPIPVSMMTPGGVTDESEITKVLREKVQKERPEEQDPKAWNLEFTSFIHEREDFEEFPWDAAGELDFSNLNQAGKLLPEGMKVIAVSGKIFTLTWMLMGFQNFSIKVITDPQLVADVFRKVAEIQFSALEKILAKDYVGALWVVDDLAFGTGPMISPEAFREHVFSWYAKMADRCHEEDRLFIMHTDGDVTALMPDIIGTGIDLLQPIDPTCMDIVKMKKEYGDRISLVGNVPNELLRSGTVEEVKEYTKHLLREIAPGGGYCVGSGNSVPVWAKFENYMAMRDTTLKHGFYPITL</sequence>
<dbReference type="PANTHER" id="PTHR47099:SF1">
    <property type="entry name" value="METHYLCOBAMIDE:COM METHYLTRANSFERASE MTBA"/>
    <property type="match status" value="1"/>
</dbReference>
<dbReference type="SUPFAM" id="SSF51726">
    <property type="entry name" value="UROD/MetE-like"/>
    <property type="match status" value="1"/>
</dbReference>
<dbReference type="Proteomes" id="UP000650524">
    <property type="component" value="Unassembled WGS sequence"/>
</dbReference>
<evidence type="ECO:0000313" key="3">
    <source>
        <dbReference type="Proteomes" id="UP000650524"/>
    </source>
</evidence>
<dbReference type="Pfam" id="PF01208">
    <property type="entry name" value="URO-D"/>
    <property type="match status" value="1"/>
</dbReference>
<reference evidence="2 3" key="1">
    <citation type="submission" date="2020-08" db="EMBL/GenBank/DDBJ databases">
        <title>Bridging the membrane lipid divide: bacteria of the FCB group superphylum have the potential to synthesize archaeal ether lipids.</title>
        <authorList>
            <person name="Villanueva L."/>
            <person name="Von Meijenfeldt F.A.B."/>
            <person name="Westbye A.B."/>
            <person name="Yadav S."/>
            <person name="Hopmans E.C."/>
            <person name="Dutilh B.E."/>
            <person name="Sinninghe Damste J.S."/>
        </authorList>
    </citation>
    <scope>NUCLEOTIDE SEQUENCE [LARGE SCALE GENOMIC DNA]</scope>
    <source>
        <strain evidence="2">NIOZ-UU27</strain>
    </source>
</reference>
<dbReference type="InterPro" id="IPR052024">
    <property type="entry name" value="Methanogen_methyltrans"/>
</dbReference>
<dbReference type="GO" id="GO:0006779">
    <property type="term" value="P:porphyrin-containing compound biosynthetic process"/>
    <property type="evidence" value="ECO:0007669"/>
    <property type="project" value="InterPro"/>
</dbReference>